<keyword evidence="2" id="KW-0238">DNA-binding</keyword>
<dbReference type="RefSeq" id="WP_088915753.1">
    <property type="nucleotide sequence ID" value="NZ_CP018632.1"/>
</dbReference>
<feature type="domain" description="HTH araC/xylS-type" evidence="4">
    <location>
        <begin position="153"/>
        <end position="249"/>
    </location>
</feature>
<dbReference type="InterPro" id="IPR018060">
    <property type="entry name" value="HTH_AraC"/>
</dbReference>
<keyword evidence="1" id="KW-0805">Transcription regulation</keyword>
<dbReference type="Gene3D" id="1.10.10.60">
    <property type="entry name" value="Homeodomain-like"/>
    <property type="match status" value="1"/>
</dbReference>
<sequence>MIDSSRIDRLSALVSRFEIDVVPESHGMANLVICQRAQSTLPGRILFAPVGVLSDNDYNPDNAVFLAKANWGGSENPLLIALPDRIVVDIDDNSELQSLSSLLIAESGQQRCGAGSVINRLGEVLLVLLLRVQLSVGTTDSGLLGGLADIRLSPAIVAMHERPGEPWRIERLAEISGLSTSRFADRFTKTVGQTPMSYLRCWRMVLAHRDVQHGDRIQAVAARYGYASSEALSRAFRRHFGANPTALRP</sequence>
<dbReference type="PROSITE" id="PS00041">
    <property type="entry name" value="HTH_ARAC_FAMILY_1"/>
    <property type="match status" value="1"/>
</dbReference>
<name>A0A2Z2NJY2_9GAMM</name>
<dbReference type="InterPro" id="IPR018062">
    <property type="entry name" value="HTH_AraC-typ_CS"/>
</dbReference>
<evidence type="ECO:0000313" key="5">
    <source>
        <dbReference type="EMBL" id="ASJ70188.1"/>
    </source>
</evidence>
<dbReference type="GO" id="GO:0003700">
    <property type="term" value="F:DNA-binding transcription factor activity"/>
    <property type="evidence" value="ECO:0007669"/>
    <property type="project" value="InterPro"/>
</dbReference>
<dbReference type="InterPro" id="IPR050204">
    <property type="entry name" value="AraC_XylS_family_regulators"/>
</dbReference>
<dbReference type="InterPro" id="IPR032783">
    <property type="entry name" value="AraC_lig"/>
</dbReference>
<dbReference type="KEGG" id="gai:IMCC3135_00310"/>
<dbReference type="GO" id="GO:0043565">
    <property type="term" value="F:sequence-specific DNA binding"/>
    <property type="evidence" value="ECO:0007669"/>
    <property type="project" value="InterPro"/>
</dbReference>
<dbReference type="Pfam" id="PF12833">
    <property type="entry name" value="HTH_18"/>
    <property type="match status" value="1"/>
</dbReference>
<dbReference type="SUPFAM" id="SSF46689">
    <property type="entry name" value="Homeodomain-like"/>
    <property type="match status" value="2"/>
</dbReference>
<keyword evidence="6" id="KW-1185">Reference proteome</keyword>
<protein>
    <submittedName>
        <fullName evidence="5">RCS-specific HTH-type transcriptional activator RclR</fullName>
    </submittedName>
</protein>
<evidence type="ECO:0000256" key="3">
    <source>
        <dbReference type="ARBA" id="ARBA00023163"/>
    </source>
</evidence>
<dbReference type="PROSITE" id="PS01124">
    <property type="entry name" value="HTH_ARAC_FAMILY_2"/>
    <property type="match status" value="1"/>
</dbReference>
<dbReference type="Pfam" id="PF12852">
    <property type="entry name" value="Cupin_6"/>
    <property type="match status" value="1"/>
</dbReference>
<dbReference type="EMBL" id="CP018632">
    <property type="protein sequence ID" value="ASJ70188.1"/>
    <property type="molecule type" value="Genomic_DNA"/>
</dbReference>
<evidence type="ECO:0000313" key="6">
    <source>
        <dbReference type="Proteomes" id="UP000250079"/>
    </source>
</evidence>
<reference evidence="5 6" key="1">
    <citation type="submission" date="2016-12" db="EMBL/GenBank/DDBJ databases">
        <authorList>
            <person name="Song W.-J."/>
            <person name="Kurnit D.M."/>
        </authorList>
    </citation>
    <scope>NUCLEOTIDE SEQUENCE [LARGE SCALE GENOMIC DNA]</scope>
    <source>
        <strain evidence="5 6">IMCC3135</strain>
    </source>
</reference>
<dbReference type="OrthoDB" id="9783876at2"/>
<dbReference type="PANTHER" id="PTHR46796">
    <property type="entry name" value="HTH-TYPE TRANSCRIPTIONAL ACTIVATOR RHAS-RELATED"/>
    <property type="match status" value="1"/>
</dbReference>
<evidence type="ECO:0000259" key="4">
    <source>
        <dbReference type="PROSITE" id="PS01124"/>
    </source>
</evidence>
<accession>A0A2Z2NJY2</accession>
<dbReference type="Proteomes" id="UP000250079">
    <property type="component" value="Chromosome"/>
</dbReference>
<evidence type="ECO:0000256" key="1">
    <source>
        <dbReference type="ARBA" id="ARBA00023015"/>
    </source>
</evidence>
<keyword evidence="3" id="KW-0804">Transcription</keyword>
<dbReference type="AlphaFoldDB" id="A0A2Z2NJY2"/>
<evidence type="ECO:0000256" key="2">
    <source>
        <dbReference type="ARBA" id="ARBA00023125"/>
    </source>
</evidence>
<proteinExistence type="predicted"/>
<dbReference type="PANTHER" id="PTHR46796:SF7">
    <property type="entry name" value="ARAC FAMILY TRANSCRIPTIONAL REGULATOR"/>
    <property type="match status" value="1"/>
</dbReference>
<gene>
    <name evidence="5" type="primary">rclR_1</name>
    <name evidence="5" type="ORF">IMCC3135_00310</name>
</gene>
<dbReference type="SMART" id="SM00342">
    <property type="entry name" value="HTH_ARAC"/>
    <property type="match status" value="1"/>
</dbReference>
<organism evidence="5 6">
    <name type="scientific">Granulosicoccus antarcticus IMCC3135</name>
    <dbReference type="NCBI Taxonomy" id="1192854"/>
    <lineage>
        <taxon>Bacteria</taxon>
        <taxon>Pseudomonadati</taxon>
        <taxon>Pseudomonadota</taxon>
        <taxon>Gammaproteobacteria</taxon>
        <taxon>Chromatiales</taxon>
        <taxon>Granulosicoccaceae</taxon>
        <taxon>Granulosicoccus</taxon>
    </lineage>
</organism>
<dbReference type="InterPro" id="IPR009057">
    <property type="entry name" value="Homeodomain-like_sf"/>
</dbReference>